<accession>A0A1G2KGT6</accession>
<feature type="transmembrane region" description="Helical" evidence="2">
    <location>
        <begin position="67"/>
        <end position="87"/>
    </location>
</feature>
<gene>
    <name evidence="3" type="ORF">A3C07_02435</name>
</gene>
<organism evidence="3 4">
    <name type="scientific">Candidatus Sungbacteria bacterium RIFCSPHIGHO2_02_FULL_47_11</name>
    <dbReference type="NCBI Taxonomy" id="1802270"/>
    <lineage>
        <taxon>Bacteria</taxon>
        <taxon>Candidatus Sungiibacteriota</taxon>
    </lineage>
</organism>
<dbReference type="EMBL" id="MHQI01000060">
    <property type="protein sequence ID" value="OGZ98662.1"/>
    <property type="molecule type" value="Genomic_DNA"/>
</dbReference>
<keyword evidence="2" id="KW-0472">Membrane</keyword>
<evidence type="ECO:0000313" key="4">
    <source>
        <dbReference type="Proteomes" id="UP000179023"/>
    </source>
</evidence>
<keyword evidence="2" id="KW-0812">Transmembrane</keyword>
<dbReference type="STRING" id="1802270.A3C07_02435"/>
<keyword evidence="2" id="KW-1133">Transmembrane helix</keyword>
<feature type="transmembrane region" description="Helical" evidence="2">
    <location>
        <begin position="44"/>
        <end position="61"/>
    </location>
</feature>
<reference evidence="3 4" key="1">
    <citation type="journal article" date="2016" name="Nat. Commun.">
        <title>Thousands of microbial genomes shed light on interconnected biogeochemical processes in an aquifer system.</title>
        <authorList>
            <person name="Anantharaman K."/>
            <person name="Brown C.T."/>
            <person name="Hug L.A."/>
            <person name="Sharon I."/>
            <person name="Castelle C.J."/>
            <person name="Probst A.J."/>
            <person name="Thomas B.C."/>
            <person name="Singh A."/>
            <person name="Wilkins M.J."/>
            <person name="Karaoz U."/>
            <person name="Brodie E.L."/>
            <person name="Williams K.H."/>
            <person name="Hubbard S.S."/>
            <person name="Banfield J.F."/>
        </authorList>
    </citation>
    <scope>NUCLEOTIDE SEQUENCE [LARGE SCALE GENOMIC DNA]</scope>
</reference>
<feature type="coiled-coil region" evidence="1">
    <location>
        <begin position="6"/>
        <end position="33"/>
    </location>
</feature>
<dbReference type="Proteomes" id="UP000179023">
    <property type="component" value="Unassembled WGS sequence"/>
</dbReference>
<proteinExistence type="predicted"/>
<sequence>MSIKTQNAMGNNMENLEQRIQKIEERNKSVEADKAWETSRMRQFLLAIFTYLAIGAYLWAIEIPRPWLNAIVPAVAFMISTFTMPFFKKNGYGIRTKIAEYNNYGEYTNENYPRIFVIVAAADIRTAGMGI</sequence>
<comment type="caution">
    <text evidence="3">The sequence shown here is derived from an EMBL/GenBank/DDBJ whole genome shotgun (WGS) entry which is preliminary data.</text>
</comment>
<evidence type="ECO:0000313" key="3">
    <source>
        <dbReference type="EMBL" id="OGZ98662.1"/>
    </source>
</evidence>
<evidence type="ECO:0000256" key="1">
    <source>
        <dbReference type="SAM" id="Coils"/>
    </source>
</evidence>
<evidence type="ECO:0000256" key="2">
    <source>
        <dbReference type="SAM" id="Phobius"/>
    </source>
</evidence>
<name>A0A1G2KGT6_9BACT</name>
<dbReference type="AlphaFoldDB" id="A0A1G2KGT6"/>
<keyword evidence="1" id="KW-0175">Coiled coil</keyword>
<protein>
    <submittedName>
        <fullName evidence="3">Uncharacterized protein</fullName>
    </submittedName>
</protein>